<dbReference type="Proteomes" id="UP001190700">
    <property type="component" value="Unassembled WGS sequence"/>
</dbReference>
<proteinExistence type="predicted"/>
<name>A0AAE0F3C5_9CHLO</name>
<comment type="caution">
    <text evidence="1">The sequence shown here is derived from an EMBL/GenBank/DDBJ whole genome shotgun (WGS) entry which is preliminary data.</text>
</comment>
<reference evidence="1 2" key="1">
    <citation type="journal article" date="2015" name="Genome Biol. Evol.">
        <title>Comparative Genomics of a Bacterivorous Green Alga Reveals Evolutionary Causalities and Consequences of Phago-Mixotrophic Mode of Nutrition.</title>
        <authorList>
            <person name="Burns J.A."/>
            <person name="Paasch A."/>
            <person name="Narechania A."/>
            <person name="Kim E."/>
        </authorList>
    </citation>
    <scope>NUCLEOTIDE SEQUENCE [LARGE SCALE GENOMIC DNA]</scope>
    <source>
        <strain evidence="1 2">PLY_AMNH</strain>
    </source>
</reference>
<dbReference type="EMBL" id="LGRX02027755">
    <property type="protein sequence ID" value="KAK3248875.1"/>
    <property type="molecule type" value="Genomic_DNA"/>
</dbReference>
<protein>
    <submittedName>
        <fullName evidence="1">Uncharacterized protein</fullName>
    </submittedName>
</protein>
<evidence type="ECO:0000313" key="2">
    <source>
        <dbReference type="Proteomes" id="UP001190700"/>
    </source>
</evidence>
<dbReference type="AlphaFoldDB" id="A0AAE0F3C5"/>
<organism evidence="1 2">
    <name type="scientific">Cymbomonas tetramitiformis</name>
    <dbReference type="NCBI Taxonomy" id="36881"/>
    <lineage>
        <taxon>Eukaryota</taxon>
        <taxon>Viridiplantae</taxon>
        <taxon>Chlorophyta</taxon>
        <taxon>Pyramimonadophyceae</taxon>
        <taxon>Pyramimonadales</taxon>
        <taxon>Pyramimonadaceae</taxon>
        <taxon>Cymbomonas</taxon>
    </lineage>
</organism>
<evidence type="ECO:0000313" key="1">
    <source>
        <dbReference type="EMBL" id="KAK3248875.1"/>
    </source>
</evidence>
<keyword evidence="2" id="KW-1185">Reference proteome</keyword>
<accession>A0AAE0F3C5</accession>
<sequence length="377" mass="42930">MKKPEQEDLNFEIWCSLAAEAFPVRDEMAHLSDTISSAEETCDDEQPMAECRQDTDASSTVSSNFGWDFNDDADTPLVLDEYELYEVHPDGIFEELQLRHVHPIITSPLNLVSVSTLEYPGHMVEFINREITYGKVRFPFMREGTHYQMVDNLDRGLASGEVLAVSSEASQARDRVEWQFSPTRFVIIGWTAKAERRWVYPSGRERALESGLYIHSVSRKTFWLSVQGGRRRRLGKVGLGGLHEEVRVPPALPAAINKYVQQMVRALFKTARIIYHGWPLAVQRVDYLLNWLPKTALNFDTPYHRVQGRTAPDLSHLWVFGCEIFFPGPDLRAHKLEPRAAIGRYVGHSEESASYLLLDEETGQIANAGVVSFAERF</sequence>
<gene>
    <name evidence="1" type="ORF">CYMTET_41680</name>
</gene>